<protein>
    <recommendedName>
        <fullName evidence="4">TubC N-terminal docking domain-containing protein</fullName>
    </recommendedName>
</protein>
<reference evidence="2 3" key="1">
    <citation type="journal article" date="2018" name="Aquat. Microb. Ecol.">
        <title>Gammaproteobacterial methanotrophs dominate.</title>
        <authorList>
            <person name="Rissanen A.J."/>
            <person name="Saarenheimo J."/>
            <person name="Tiirola M."/>
            <person name="Peura S."/>
            <person name="Aalto S.L."/>
            <person name="Karvinen A."/>
            <person name="Nykanen H."/>
        </authorList>
    </citation>
    <scope>NUCLEOTIDE SEQUENCE [LARGE SCALE GENOMIC DNA]</scope>
    <source>
        <strain evidence="2">AMbin10</strain>
    </source>
</reference>
<evidence type="ECO:0000256" key="1">
    <source>
        <dbReference type="SAM" id="MobiDB-lite"/>
    </source>
</evidence>
<dbReference type="EMBL" id="QJPH01000242">
    <property type="protein sequence ID" value="PZN81977.1"/>
    <property type="molecule type" value="Genomic_DNA"/>
</dbReference>
<dbReference type="AlphaFoldDB" id="A0A2W4TH69"/>
<proteinExistence type="predicted"/>
<feature type="compositionally biased region" description="Polar residues" evidence="1">
    <location>
        <begin position="54"/>
        <end position="66"/>
    </location>
</feature>
<evidence type="ECO:0000313" key="3">
    <source>
        <dbReference type="Proteomes" id="UP000249396"/>
    </source>
</evidence>
<organism evidence="2 3">
    <name type="scientific">Candidatus Methylumidiphilus alinenensis</name>
    <dbReference type="NCBI Taxonomy" id="2202197"/>
    <lineage>
        <taxon>Bacteria</taxon>
        <taxon>Pseudomonadati</taxon>
        <taxon>Pseudomonadota</taxon>
        <taxon>Gammaproteobacteria</taxon>
        <taxon>Methylococcales</taxon>
        <taxon>Candidatus Methylumidiphilus</taxon>
    </lineage>
</organism>
<feature type="region of interest" description="Disordered" evidence="1">
    <location>
        <begin position="54"/>
        <end position="81"/>
    </location>
</feature>
<gene>
    <name evidence="2" type="ORF">DM484_07260</name>
</gene>
<dbReference type="Proteomes" id="UP000249396">
    <property type="component" value="Unassembled WGS sequence"/>
</dbReference>
<evidence type="ECO:0000313" key="2">
    <source>
        <dbReference type="EMBL" id="PZN81977.1"/>
    </source>
</evidence>
<accession>A0A2W4TH69</accession>
<comment type="caution">
    <text evidence="2">The sequence shown here is derived from an EMBL/GenBank/DDBJ whole genome shotgun (WGS) entry which is preliminary data.</text>
</comment>
<name>A0A2W4TH69_9GAMM</name>
<sequence length="190" mass="20680">MDATELLAELKQEGLTVSALGDRLIVESIAGITLSQKALLSEYKPELLKLLAQETANEPPTLPDTTEQPDKRRPTTDHAPSGVAGLFVEVFTPLGRKLIVKANSPAHAEWLTRMNPQPNPAELAARRAAKPGVVGLRPLIHCIDCQQATPTHHPALTDCLAQVPSPASCGPYRRWSTDAHHCQHYKVNKP</sequence>
<evidence type="ECO:0008006" key="4">
    <source>
        <dbReference type="Google" id="ProtNLM"/>
    </source>
</evidence>